<dbReference type="RefSeq" id="WP_083169449.1">
    <property type="nucleotide sequence ID" value="NZ_AP022619.1"/>
</dbReference>
<organism evidence="5 6">
    <name type="scientific">Mycobacterium paraseoulense</name>
    <dbReference type="NCBI Taxonomy" id="590652"/>
    <lineage>
        <taxon>Bacteria</taxon>
        <taxon>Bacillati</taxon>
        <taxon>Actinomycetota</taxon>
        <taxon>Actinomycetes</taxon>
        <taxon>Mycobacteriales</taxon>
        <taxon>Mycobacteriaceae</taxon>
        <taxon>Mycobacterium</taxon>
    </lineage>
</organism>
<dbReference type="Gene3D" id="1.10.12.10">
    <property type="entry name" value="Lyase 2-enoyl-coa Hydratase, Chain A, domain 2"/>
    <property type="match status" value="1"/>
</dbReference>
<dbReference type="PANTHER" id="PTHR43684:SF1">
    <property type="entry name" value="ENOYL-COA DELTA ISOMERASE 2"/>
    <property type="match status" value="1"/>
</dbReference>
<evidence type="ECO:0000256" key="1">
    <source>
        <dbReference type="ARBA" id="ARBA00004275"/>
    </source>
</evidence>
<dbReference type="InterPro" id="IPR051053">
    <property type="entry name" value="ECH/Chromodomain_protein"/>
</dbReference>
<gene>
    <name evidence="5" type="ORF">BST39_04485</name>
</gene>
<dbReference type="Proteomes" id="UP000192513">
    <property type="component" value="Unassembled WGS sequence"/>
</dbReference>
<sequence>MDEYTTITADVSGPIARIVLNRPSAANTMNLTMTEELADVAARCAFAGVKAVLLTGSGRFFCAGGDLGDFSTAPDRGRHIKKVADALHRAMSTFARMDAIVITAVNGVAAGAGMSLAASGDLVVAARSASFTMAYTRVGLSPDGSASFVLPRLIGLRRTQELMLTNRTLNADEALQWNLITEVVDDDRLEARASELAATIASGPARAQSSVKKLLLATFGTGLEEQMETEGQLIARNAASADGIEGVDAFAAKRAAQFA</sequence>
<keyword evidence="3" id="KW-0576">Peroxisome</keyword>
<evidence type="ECO:0000256" key="2">
    <source>
        <dbReference type="ARBA" id="ARBA00005254"/>
    </source>
</evidence>
<proteinExistence type="inferred from homology"/>
<evidence type="ECO:0000313" key="6">
    <source>
        <dbReference type="Proteomes" id="UP000192513"/>
    </source>
</evidence>
<evidence type="ECO:0000256" key="4">
    <source>
        <dbReference type="ARBA" id="ARBA00023235"/>
    </source>
</evidence>
<dbReference type="SUPFAM" id="SSF52096">
    <property type="entry name" value="ClpP/crotonase"/>
    <property type="match status" value="1"/>
</dbReference>
<comment type="similarity">
    <text evidence="2">Belongs to the enoyl-CoA hydratase/isomerase family.</text>
</comment>
<evidence type="ECO:0000256" key="3">
    <source>
        <dbReference type="ARBA" id="ARBA00023140"/>
    </source>
</evidence>
<comment type="caution">
    <text evidence="5">The sequence shown here is derived from an EMBL/GenBank/DDBJ whole genome shotgun (WGS) entry which is preliminary data.</text>
</comment>
<dbReference type="OrthoDB" id="3473569at2"/>
<keyword evidence="6" id="KW-1185">Reference proteome</keyword>
<name>A0A1X0IEZ2_9MYCO</name>
<dbReference type="EMBL" id="MVIE01000004">
    <property type="protein sequence ID" value="ORB45474.1"/>
    <property type="molecule type" value="Genomic_DNA"/>
</dbReference>
<comment type="subcellular location">
    <subcellularLocation>
        <location evidence="1">Peroxisome</location>
    </subcellularLocation>
</comment>
<dbReference type="CDD" id="cd06558">
    <property type="entry name" value="crotonase-like"/>
    <property type="match status" value="1"/>
</dbReference>
<reference evidence="5 6" key="1">
    <citation type="submission" date="2017-02" db="EMBL/GenBank/DDBJ databases">
        <title>The new phylogeny of genus Mycobacterium.</title>
        <authorList>
            <person name="Tortoli E."/>
            <person name="Trovato A."/>
            <person name="Cirillo D.M."/>
        </authorList>
    </citation>
    <scope>NUCLEOTIDE SEQUENCE [LARGE SCALE GENOMIC DNA]</scope>
    <source>
        <strain evidence="5 6">DSM 45000</strain>
    </source>
</reference>
<dbReference type="STRING" id="590652.BST39_04485"/>
<evidence type="ECO:0000313" key="5">
    <source>
        <dbReference type="EMBL" id="ORB45474.1"/>
    </source>
</evidence>
<dbReference type="InterPro" id="IPR014748">
    <property type="entry name" value="Enoyl-CoA_hydra_C"/>
</dbReference>
<dbReference type="Pfam" id="PF00378">
    <property type="entry name" value="ECH_1"/>
    <property type="match status" value="1"/>
</dbReference>
<keyword evidence="4" id="KW-0413">Isomerase</keyword>
<dbReference type="GO" id="GO:0004165">
    <property type="term" value="F:delta(3)-delta(2)-enoyl-CoA isomerase activity"/>
    <property type="evidence" value="ECO:0007669"/>
    <property type="project" value="UniProtKB-ARBA"/>
</dbReference>
<dbReference type="InterPro" id="IPR001753">
    <property type="entry name" value="Enoyl-CoA_hydra/iso"/>
</dbReference>
<protein>
    <submittedName>
        <fullName evidence="5">Enoyl-CoA hydratase</fullName>
    </submittedName>
</protein>
<dbReference type="AlphaFoldDB" id="A0A1X0IEZ2"/>
<dbReference type="Gene3D" id="3.90.226.10">
    <property type="entry name" value="2-enoyl-CoA Hydratase, Chain A, domain 1"/>
    <property type="match status" value="1"/>
</dbReference>
<accession>A0A1X0IEZ2</accession>
<dbReference type="PANTHER" id="PTHR43684">
    <property type="match status" value="1"/>
</dbReference>
<dbReference type="InterPro" id="IPR029045">
    <property type="entry name" value="ClpP/crotonase-like_dom_sf"/>
</dbReference>